<dbReference type="GO" id="GO:0008615">
    <property type="term" value="P:pyridoxine biosynthetic process"/>
    <property type="evidence" value="ECO:0007669"/>
    <property type="project" value="UniProtKB-UniRule"/>
</dbReference>
<comment type="cofactor">
    <cofactor evidence="9 11">
        <name>FMN</name>
        <dbReference type="ChEBI" id="CHEBI:58210"/>
    </cofactor>
    <text evidence="9 11">Binds 1 FMN per subunit.</text>
</comment>
<dbReference type="FunFam" id="2.30.110.10:FF:000005">
    <property type="entry name" value="NAD(P)H-hydrate epimerase"/>
    <property type="match status" value="1"/>
</dbReference>
<feature type="binding site" evidence="9 11">
    <location>
        <begin position="78"/>
        <end position="79"/>
    </location>
    <ligand>
        <name>FMN</name>
        <dbReference type="ChEBI" id="CHEBI:58210"/>
    </ligand>
</feature>
<dbReference type="InterPro" id="IPR019740">
    <property type="entry name" value="Pyridox_Oxase_CS"/>
</dbReference>
<comment type="caution">
    <text evidence="9">Lacks conserved residue(s) required for the propagation of feature annotation.</text>
</comment>
<organism evidence="14 15">
    <name type="scientific">Christiangramia echinicola</name>
    <dbReference type="NCBI Taxonomy" id="279359"/>
    <lineage>
        <taxon>Bacteria</taxon>
        <taxon>Pseudomonadati</taxon>
        <taxon>Bacteroidota</taxon>
        <taxon>Flavobacteriia</taxon>
        <taxon>Flavobacteriales</taxon>
        <taxon>Flavobacteriaceae</taxon>
        <taxon>Christiangramia</taxon>
    </lineage>
</organism>
<proteinExistence type="inferred from homology"/>
<dbReference type="PANTHER" id="PTHR10851:SF0">
    <property type="entry name" value="PYRIDOXINE-5'-PHOSPHATE OXIDASE"/>
    <property type="match status" value="1"/>
</dbReference>
<keyword evidence="15" id="KW-1185">Reference proteome</keyword>
<comment type="pathway">
    <text evidence="1 9">Cofactor metabolism; pyridoxal 5'-phosphate salvage; pyridoxal 5'-phosphate from pyridoxamine 5'-phosphate: step 1/1.</text>
</comment>
<evidence type="ECO:0000256" key="11">
    <source>
        <dbReference type="PIRSR" id="PIRSR000190-2"/>
    </source>
</evidence>
<evidence type="ECO:0000256" key="1">
    <source>
        <dbReference type="ARBA" id="ARBA00004738"/>
    </source>
</evidence>
<feature type="binding site" evidence="9 10">
    <location>
        <begin position="193"/>
        <end position="195"/>
    </location>
    <ligand>
        <name>substrate</name>
    </ligand>
</feature>
<dbReference type="PROSITE" id="PS01064">
    <property type="entry name" value="PYRIDOX_OXIDASE"/>
    <property type="match status" value="1"/>
</dbReference>
<dbReference type="PIRSF" id="PIRSF000190">
    <property type="entry name" value="Pyd_amn-ph_oxd"/>
    <property type="match status" value="1"/>
</dbReference>
<dbReference type="SUPFAM" id="SSF50475">
    <property type="entry name" value="FMN-binding split barrel"/>
    <property type="match status" value="1"/>
</dbReference>
<dbReference type="InterPro" id="IPR000659">
    <property type="entry name" value="Pyridox_Oxase"/>
</dbReference>
<dbReference type="Gene3D" id="2.30.110.10">
    <property type="entry name" value="Electron Transport, Fmn-binding Protein, Chain A"/>
    <property type="match status" value="1"/>
</dbReference>
<dbReference type="STRING" id="1250231.SAMN04488552_2760"/>
<keyword evidence="5 9" id="KW-0285">Flavoprotein</keyword>
<evidence type="ECO:0000256" key="4">
    <source>
        <dbReference type="ARBA" id="ARBA00011738"/>
    </source>
</evidence>
<comment type="pathway">
    <text evidence="2 9">Cofactor metabolism; pyridoxal 5'-phosphate salvage; pyridoxal 5'-phosphate from pyridoxine 5'-phosphate: step 1/1.</text>
</comment>
<feature type="domain" description="Pyridoxamine 5'-phosphate oxidase N-terminal" evidence="12">
    <location>
        <begin position="43"/>
        <end position="161"/>
    </location>
</feature>
<sequence length="215" mass="24957">MEKDLKEYRKSYEKGALLEVDLPENPLELFQSWFHLADESDSVEEANAMNISTVGKDMMPVSRIVLLKSYDKDGFVFFTNYHSQKGKALLENPYCCLSFFWPALEKQVIIHGKATKISNKESEEYFHSRPRGSQLGANASEQSSSIASREFLENKLKDLEQRYHNIEVPKPDNWGGYNVKPLKIEFWQGRSSRLHDRILYSSTSENKWKIERLAP</sequence>
<reference evidence="14 15" key="1">
    <citation type="submission" date="2016-10" db="EMBL/GenBank/DDBJ databases">
        <authorList>
            <person name="Varghese N."/>
            <person name="Submissions S."/>
        </authorList>
    </citation>
    <scope>NUCLEOTIDE SEQUENCE [LARGE SCALE GENOMIC DNA]</scope>
    <source>
        <strain evidence="14 15">Mar_2010_102</strain>
    </source>
</reference>
<keyword evidence="6 9" id="KW-0288">FMN</keyword>
<gene>
    <name evidence="9" type="primary">pdxH</name>
    <name evidence="14" type="ORF">SAMN04488552_2760</name>
</gene>
<evidence type="ECO:0000259" key="12">
    <source>
        <dbReference type="Pfam" id="PF01243"/>
    </source>
</evidence>
<protein>
    <recommendedName>
        <fullName evidence="9">Pyridoxine/pyridoxamine 5'-phosphate oxidase</fullName>
        <ecNumber evidence="9">1.4.3.5</ecNumber>
    </recommendedName>
    <alternativeName>
        <fullName evidence="9">PNP/PMP oxidase</fullName>
        <shortName evidence="9">PNPOx</shortName>
    </alternativeName>
    <alternativeName>
        <fullName evidence="9">Pyridoxal 5'-phosphate synthase</fullName>
    </alternativeName>
</protein>
<evidence type="ECO:0000256" key="7">
    <source>
        <dbReference type="ARBA" id="ARBA00023002"/>
    </source>
</evidence>
<comment type="subunit">
    <text evidence="4 9">Homodimer.</text>
</comment>
<feature type="binding site" evidence="9 10">
    <location>
        <position position="129"/>
    </location>
    <ligand>
        <name>substrate</name>
    </ligand>
</feature>
<dbReference type="Proteomes" id="UP000198858">
    <property type="component" value="Chromosome I"/>
</dbReference>
<feature type="binding site" evidence="9 11">
    <location>
        <position position="85"/>
    </location>
    <ligand>
        <name>FMN</name>
        <dbReference type="ChEBI" id="CHEBI:58210"/>
    </ligand>
</feature>
<keyword evidence="8 9" id="KW-0664">Pyridoxine biosynthesis</keyword>
<evidence type="ECO:0000313" key="15">
    <source>
        <dbReference type="Proteomes" id="UP000198858"/>
    </source>
</evidence>
<evidence type="ECO:0000256" key="5">
    <source>
        <dbReference type="ARBA" id="ARBA00022630"/>
    </source>
</evidence>
<feature type="binding site" evidence="9 10">
    <location>
        <position position="133"/>
    </location>
    <ligand>
        <name>substrate</name>
    </ligand>
</feature>
<dbReference type="InterPro" id="IPR012349">
    <property type="entry name" value="Split_barrel_FMN-bd"/>
</dbReference>
<comment type="catalytic activity">
    <reaction evidence="9">
        <text>pyridoxine 5'-phosphate + O2 = pyridoxal 5'-phosphate + H2O2</text>
        <dbReference type="Rhea" id="RHEA:15149"/>
        <dbReference type="ChEBI" id="CHEBI:15379"/>
        <dbReference type="ChEBI" id="CHEBI:16240"/>
        <dbReference type="ChEBI" id="CHEBI:58589"/>
        <dbReference type="ChEBI" id="CHEBI:597326"/>
        <dbReference type="EC" id="1.4.3.5"/>
    </reaction>
</comment>
<keyword evidence="7 9" id="KW-0560">Oxidoreductase</keyword>
<dbReference type="InterPro" id="IPR011576">
    <property type="entry name" value="Pyridox_Oxase_N"/>
</dbReference>
<comment type="similarity">
    <text evidence="3 9">Belongs to the pyridoxamine 5'-phosphate oxidase family.</text>
</comment>
<feature type="binding site" evidence="9 11">
    <location>
        <position position="107"/>
    </location>
    <ligand>
        <name>FMN</name>
        <dbReference type="ChEBI" id="CHEBI:58210"/>
    </ligand>
</feature>
<feature type="binding site" evidence="9 10">
    <location>
        <position position="68"/>
    </location>
    <ligand>
        <name>substrate</name>
    </ligand>
</feature>
<dbReference type="Pfam" id="PF10590">
    <property type="entry name" value="PNP_phzG_C"/>
    <property type="match status" value="1"/>
</dbReference>
<feature type="binding site" evidence="9 10">
    <location>
        <position position="125"/>
    </location>
    <ligand>
        <name>substrate</name>
    </ligand>
</feature>
<dbReference type="RefSeq" id="WP_089663362.1">
    <property type="nucleotide sequence ID" value="NZ_LT629745.1"/>
</dbReference>
<dbReference type="NCBIfam" id="NF004231">
    <property type="entry name" value="PRK05679.1"/>
    <property type="match status" value="1"/>
</dbReference>
<dbReference type="GO" id="GO:0010181">
    <property type="term" value="F:FMN binding"/>
    <property type="evidence" value="ECO:0007669"/>
    <property type="project" value="UniProtKB-UniRule"/>
</dbReference>
<dbReference type="UniPathway" id="UPA01068">
    <property type="reaction ID" value="UER00304"/>
</dbReference>
<dbReference type="EMBL" id="LT629745">
    <property type="protein sequence ID" value="SDS30852.1"/>
    <property type="molecule type" value="Genomic_DNA"/>
</dbReference>
<evidence type="ECO:0000256" key="9">
    <source>
        <dbReference type="HAMAP-Rule" id="MF_01629"/>
    </source>
</evidence>
<feature type="domain" description="Pyridoxine 5'-phosphate oxidase dimerisation C-terminal" evidence="13">
    <location>
        <begin position="174"/>
        <end position="215"/>
    </location>
</feature>
<dbReference type="GO" id="GO:0004733">
    <property type="term" value="F:pyridoxamine phosphate oxidase activity"/>
    <property type="evidence" value="ECO:0007669"/>
    <property type="project" value="UniProtKB-UniRule"/>
</dbReference>
<name>A0A1H1R559_9FLAO</name>
<feature type="binding site" evidence="9 11">
    <location>
        <position position="187"/>
    </location>
    <ligand>
        <name>FMN</name>
        <dbReference type="ChEBI" id="CHEBI:58210"/>
    </ligand>
</feature>
<dbReference type="HAMAP" id="MF_01629">
    <property type="entry name" value="PdxH"/>
    <property type="match status" value="1"/>
</dbReference>
<feature type="binding site" evidence="9 11">
    <location>
        <begin position="142"/>
        <end position="143"/>
    </location>
    <ligand>
        <name>FMN</name>
        <dbReference type="ChEBI" id="CHEBI:58210"/>
    </ligand>
</feature>
<dbReference type="InterPro" id="IPR019576">
    <property type="entry name" value="Pyridoxamine_oxidase_dimer_C"/>
</dbReference>
<evidence type="ECO:0000313" key="14">
    <source>
        <dbReference type="EMBL" id="SDS30852.1"/>
    </source>
</evidence>
<comment type="function">
    <text evidence="9">Catalyzes the oxidation of either pyridoxine 5'-phosphate (PNP) or pyridoxamine 5'-phosphate (PMP) into pyridoxal 5'-phosphate (PLP).</text>
</comment>
<comment type="catalytic activity">
    <reaction evidence="9">
        <text>pyridoxamine 5'-phosphate + O2 + H2O = pyridoxal 5'-phosphate + H2O2 + NH4(+)</text>
        <dbReference type="Rhea" id="RHEA:15817"/>
        <dbReference type="ChEBI" id="CHEBI:15377"/>
        <dbReference type="ChEBI" id="CHEBI:15379"/>
        <dbReference type="ChEBI" id="CHEBI:16240"/>
        <dbReference type="ChEBI" id="CHEBI:28938"/>
        <dbReference type="ChEBI" id="CHEBI:58451"/>
        <dbReference type="ChEBI" id="CHEBI:597326"/>
        <dbReference type="EC" id="1.4.3.5"/>
    </reaction>
</comment>
<evidence type="ECO:0000256" key="3">
    <source>
        <dbReference type="ARBA" id="ARBA00007301"/>
    </source>
</evidence>
<evidence type="ECO:0000256" key="6">
    <source>
        <dbReference type="ARBA" id="ARBA00022643"/>
    </source>
</evidence>
<evidence type="ECO:0000259" key="13">
    <source>
        <dbReference type="Pfam" id="PF10590"/>
    </source>
</evidence>
<feature type="binding site" evidence="10">
    <location>
        <begin position="9"/>
        <end position="12"/>
    </location>
    <ligand>
        <name>substrate</name>
    </ligand>
</feature>
<dbReference type="Pfam" id="PF01243">
    <property type="entry name" value="PNPOx_N"/>
    <property type="match status" value="1"/>
</dbReference>
<evidence type="ECO:0000256" key="2">
    <source>
        <dbReference type="ARBA" id="ARBA00005037"/>
    </source>
</evidence>
<feature type="binding site" evidence="9 11">
    <location>
        <begin position="63"/>
        <end position="68"/>
    </location>
    <ligand>
        <name>FMN</name>
        <dbReference type="ChEBI" id="CHEBI:58210"/>
    </ligand>
</feature>
<accession>A0A1H1R559</accession>
<evidence type="ECO:0000256" key="8">
    <source>
        <dbReference type="ARBA" id="ARBA00023096"/>
    </source>
</evidence>
<dbReference type="EC" id="1.4.3.5" evidence="9"/>
<dbReference type="AlphaFoldDB" id="A0A1H1R559"/>
<feature type="binding site" evidence="9 11">
    <location>
        <position position="197"/>
    </location>
    <ligand>
        <name>FMN</name>
        <dbReference type="ChEBI" id="CHEBI:58210"/>
    </ligand>
</feature>
<dbReference type="PANTHER" id="PTHR10851">
    <property type="entry name" value="PYRIDOXINE-5-PHOSPHATE OXIDASE"/>
    <property type="match status" value="1"/>
</dbReference>
<evidence type="ECO:0000256" key="10">
    <source>
        <dbReference type="PIRSR" id="PIRSR000190-1"/>
    </source>
</evidence>
<dbReference type="NCBIfam" id="TIGR00558">
    <property type="entry name" value="pdxH"/>
    <property type="match status" value="1"/>
</dbReference>